<comment type="caution">
    <text evidence="2">The sequence shown here is derived from an EMBL/GenBank/DDBJ whole genome shotgun (WGS) entry which is preliminary data.</text>
</comment>
<evidence type="ECO:0000256" key="1">
    <source>
        <dbReference type="SAM" id="SignalP"/>
    </source>
</evidence>
<feature type="signal peptide" evidence="1">
    <location>
        <begin position="1"/>
        <end position="21"/>
    </location>
</feature>
<name>A0A846MMR3_9BACT</name>
<keyword evidence="3" id="KW-1185">Reference proteome</keyword>
<keyword evidence="1" id="KW-0732">Signal</keyword>
<evidence type="ECO:0000313" key="2">
    <source>
        <dbReference type="EMBL" id="NIK72759.1"/>
    </source>
</evidence>
<accession>A0A846MMR3</accession>
<gene>
    <name evidence="2" type="ORF">FHS56_000245</name>
</gene>
<dbReference type="EMBL" id="JAASRN010000001">
    <property type="protein sequence ID" value="NIK72759.1"/>
    <property type="molecule type" value="Genomic_DNA"/>
</dbReference>
<dbReference type="AlphaFoldDB" id="A0A846MMR3"/>
<reference evidence="2 3" key="1">
    <citation type="submission" date="2020-03" db="EMBL/GenBank/DDBJ databases">
        <title>Genomic Encyclopedia of Type Strains, Phase IV (KMG-IV): sequencing the most valuable type-strain genomes for metagenomic binning, comparative biology and taxonomic classification.</title>
        <authorList>
            <person name="Goeker M."/>
        </authorList>
    </citation>
    <scope>NUCLEOTIDE SEQUENCE [LARGE SCALE GENOMIC DNA]</scope>
    <source>
        <strain evidence="2 3">DSM 5718</strain>
    </source>
</reference>
<evidence type="ECO:0000313" key="3">
    <source>
        <dbReference type="Proteomes" id="UP000537126"/>
    </source>
</evidence>
<feature type="chain" id="PRO_5033004710" evidence="1">
    <location>
        <begin position="22"/>
        <end position="239"/>
    </location>
</feature>
<dbReference type="RefSeq" id="WP_166918065.1">
    <property type="nucleotide sequence ID" value="NZ_JAASRN010000001.1"/>
</dbReference>
<organism evidence="2 3">
    <name type="scientific">Thermonema lapsum</name>
    <dbReference type="NCBI Taxonomy" id="28195"/>
    <lineage>
        <taxon>Bacteria</taxon>
        <taxon>Pseudomonadati</taxon>
        <taxon>Bacteroidota</taxon>
        <taxon>Cytophagia</taxon>
        <taxon>Cytophagales</taxon>
        <taxon>Thermonemataceae</taxon>
        <taxon>Thermonema</taxon>
    </lineage>
</organism>
<proteinExistence type="predicted"/>
<dbReference type="Proteomes" id="UP000537126">
    <property type="component" value="Unassembled WGS sequence"/>
</dbReference>
<protein>
    <submittedName>
        <fullName evidence="2">Uncharacterized protein</fullName>
    </submittedName>
</protein>
<sequence>MKKRRLIKWTSVILFAPYLFACSPSTQEQMQAGDALRAGIGVLALKKQAFTDSTPLVLFKDRALQDTLLVCSLDSIAQSYPFLLYPQDSIAYWKCLGWNRHHYVVSLNHDEWNQKAYIALDTARFRFIPWKDLLNNAGQVERLSFEKNPVRVSPKDAAMTAVWDSPQYKRFRVKEVYKQWLRVGDEQKDGWIRWVYHDTLYIKVADTLWHTLKGMVLPPDPTTDPLIHRLNAAEKEIQK</sequence>